<name>A0A9D4F5W4_DREPO</name>
<evidence type="ECO:0000313" key="1">
    <source>
        <dbReference type="EMBL" id="KAH3792503.1"/>
    </source>
</evidence>
<comment type="caution">
    <text evidence="1">The sequence shown here is derived from an EMBL/GenBank/DDBJ whole genome shotgun (WGS) entry which is preliminary data.</text>
</comment>
<proteinExistence type="predicted"/>
<reference evidence="1" key="1">
    <citation type="journal article" date="2019" name="bioRxiv">
        <title>The Genome of the Zebra Mussel, Dreissena polymorpha: A Resource for Invasive Species Research.</title>
        <authorList>
            <person name="McCartney M.A."/>
            <person name="Auch B."/>
            <person name="Kono T."/>
            <person name="Mallez S."/>
            <person name="Zhang Y."/>
            <person name="Obille A."/>
            <person name="Becker A."/>
            <person name="Abrahante J.E."/>
            <person name="Garbe J."/>
            <person name="Badalamenti J.P."/>
            <person name="Herman A."/>
            <person name="Mangelson H."/>
            <person name="Liachko I."/>
            <person name="Sullivan S."/>
            <person name="Sone E.D."/>
            <person name="Koren S."/>
            <person name="Silverstein K.A.T."/>
            <person name="Beckman K.B."/>
            <person name="Gohl D.M."/>
        </authorList>
    </citation>
    <scope>NUCLEOTIDE SEQUENCE</scope>
    <source>
        <strain evidence="1">Duluth1</strain>
        <tissue evidence="1">Whole animal</tissue>
    </source>
</reference>
<dbReference type="Proteomes" id="UP000828390">
    <property type="component" value="Unassembled WGS sequence"/>
</dbReference>
<evidence type="ECO:0000313" key="2">
    <source>
        <dbReference type="Proteomes" id="UP000828390"/>
    </source>
</evidence>
<gene>
    <name evidence="1" type="ORF">DPMN_146000</name>
</gene>
<evidence type="ECO:0008006" key="3">
    <source>
        <dbReference type="Google" id="ProtNLM"/>
    </source>
</evidence>
<accession>A0A9D4F5W4</accession>
<protein>
    <recommendedName>
        <fullName evidence="3">Sushi domain-containing protein</fullName>
    </recommendedName>
</protein>
<keyword evidence="2" id="KW-1185">Reference proteome</keyword>
<dbReference type="AlphaFoldDB" id="A0A9D4F5W4"/>
<dbReference type="EMBL" id="JAIWYP010000007">
    <property type="protein sequence ID" value="KAH3792503.1"/>
    <property type="molecule type" value="Genomic_DNA"/>
</dbReference>
<reference evidence="1" key="2">
    <citation type="submission" date="2020-11" db="EMBL/GenBank/DDBJ databases">
        <authorList>
            <person name="McCartney M.A."/>
            <person name="Auch B."/>
            <person name="Kono T."/>
            <person name="Mallez S."/>
            <person name="Becker A."/>
            <person name="Gohl D.M."/>
            <person name="Silverstein K.A.T."/>
            <person name="Koren S."/>
            <person name="Bechman K.B."/>
            <person name="Herman A."/>
            <person name="Abrahante J.E."/>
            <person name="Garbe J."/>
        </authorList>
    </citation>
    <scope>NUCLEOTIDE SEQUENCE</scope>
    <source>
        <strain evidence="1">Duluth1</strain>
        <tissue evidence="1">Whole animal</tissue>
    </source>
</reference>
<sequence>MHSPPVGNRTQDSLQGAAVKINCGDDAYPTHGVERAWCHEGGWLPREPICKVSNTLNGYEPSSR</sequence>
<organism evidence="1 2">
    <name type="scientific">Dreissena polymorpha</name>
    <name type="common">Zebra mussel</name>
    <name type="synonym">Mytilus polymorpha</name>
    <dbReference type="NCBI Taxonomy" id="45954"/>
    <lineage>
        <taxon>Eukaryota</taxon>
        <taxon>Metazoa</taxon>
        <taxon>Spiralia</taxon>
        <taxon>Lophotrochozoa</taxon>
        <taxon>Mollusca</taxon>
        <taxon>Bivalvia</taxon>
        <taxon>Autobranchia</taxon>
        <taxon>Heteroconchia</taxon>
        <taxon>Euheterodonta</taxon>
        <taxon>Imparidentia</taxon>
        <taxon>Neoheterodontei</taxon>
        <taxon>Myida</taxon>
        <taxon>Dreissenoidea</taxon>
        <taxon>Dreissenidae</taxon>
        <taxon>Dreissena</taxon>
    </lineage>
</organism>